<protein>
    <submittedName>
        <fullName evidence="2">Uncharacterized protein</fullName>
    </submittedName>
</protein>
<dbReference type="Gene3D" id="1.10.357.10">
    <property type="entry name" value="Tetracycline Repressor, domain 2"/>
    <property type="match status" value="1"/>
</dbReference>
<dbReference type="AlphaFoldDB" id="A0A0D8BCQ5"/>
<dbReference type="RefSeq" id="WP_052681223.1">
    <property type="nucleotide sequence ID" value="NZ_JYFN01000032.1"/>
</dbReference>
<dbReference type="EMBL" id="JYFN01000032">
    <property type="protein sequence ID" value="KJE21719.1"/>
    <property type="molecule type" value="Genomic_DNA"/>
</dbReference>
<dbReference type="Proteomes" id="UP000032545">
    <property type="component" value="Unassembled WGS sequence"/>
</dbReference>
<comment type="caution">
    <text evidence="2">The sequence shown here is derived from an EMBL/GenBank/DDBJ whole genome shotgun (WGS) entry which is preliminary data.</text>
</comment>
<keyword evidence="3" id="KW-1185">Reference proteome</keyword>
<feature type="region of interest" description="Disordered" evidence="1">
    <location>
        <begin position="26"/>
        <end position="55"/>
    </location>
</feature>
<organism evidence="2 3">
    <name type="scientific">Frankia torreyi</name>
    <dbReference type="NCBI Taxonomy" id="1856"/>
    <lineage>
        <taxon>Bacteria</taxon>
        <taxon>Bacillati</taxon>
        <taxon>Actinomycetota</taxon>
        <taxon>Actinomycetes</taxon>
        <taxon>Frankiales</taxon>
        <taxon>Frankiaceae</taxon>
        <taxon>Frankia</taxon>
    </lineage>
</organism>
<name>A0A0D8BCQ5_9ACTN</name>
<evidence type="ECO:0000313" key="3">
    <source>
        <dbReference type="Proteomes" id="UP000032545"/>
    </source>
</evidence>
<evidence type="ECO:0000313" key="2">
    <source>
        <dbReference type="EMBL" id="KJE21719.1"/>
    </source>
</evidence>
<evidence type="ECO:0000256" key="1">
    <source>
        <dbReference type="SAM" id="MobiDB-lite"/>
    </source>
</evidence>
<sequence>MEPADGDQIDGPAKQIGEVIGELLDVPAQTPTRRKGVKASRGGPSHSTPRRHFPDRQALLDALAEAGFARLDDELCAASAAAGQEFRPRLHAIAAADRGSPPRTPRCWN</sequence>
<reference evidence="3" key="1">
    <citation type="submission" date="2015-02" db="EMBL/GenBank/DDBJ databases">
        <title>Draft Genome of Frankia sp. CpI1-S.</title>
        <authorList>
            <person name="Oshone R.T."/>
            <person name="Ngom M."/>
            <person name="Ghodhbane-Gtari F."/>
            <person name="Gtari M."/>
            <person name="Morris K."/>
            <person name="Thomas K."/>
            <person name="Sen A."/>
            <person name="Tisa L.S."/>
        </authorList>
    </citation>
    <scope>NUCLEOTIDE SEQUENCE [LARGE SCALE GENOMIC DNA]</scope>
    <source>
        <strain evidence="3">CpI1-S</strain>
    </source>
</reference>
<proteinExistence type="predicted"/>
<accession>A0A0D8BCQ5</accession>
<dbReference type="PATRIC" id="fig|1502723.3.peg.3609"/>
<gene>
    <name evidence="2" type="ORF">FF36_03923</name>
</gene>
<reference evidence="2 3" key="2">
    <citation type="journal article" date="2016" name="Genome Announc.">
        <title>Permanent Draft Genome Sequences for Two Variants of Frankia sp. Strain CpI1, the First Frankia Strain Isolated from Root Nodules of Comptonia peregrina.</title>
        <authorList>
            <person name="Oshone R."/>
            <person name="Hurst S.G.IV."/>
            <person name="Abebe-Akele F."/>
            <person name="Simpson S."/>
            <person name="Morris K."/>
            <person name="Thomas W.K."/>
            <person name="Tisa L.S."/>
        </authorList>
    </citation>
    <scope>NUCLEOTIDE SEQUENCE [LARGE SCALE GENOMIC DNA]</scope>
    <source>
        <strain evidence="3">CpI1-S</strain>
    </source>
</reference>